<comment type="caution">
    <text evidence="1">The sequence shown here is derived from an EMBL/GenBank/DDBJ whole genome shotgun (WGS) entry which is preliminary data.</text>
</comment>
<name>A0ABP8HNQ3_9BURK</name>
<dbReference type="InterPro" id="IPR022037">
    <property type="entry name" value="DUF3606"/>
</dbReference>
<reference evidence="2" key="1">
    <citation type="journal article" date="2019" name="Int. J. Syst. Evol. Microbiol.">
        <title>The Global Catalogue of Microorganisms (GCM) 10K type strain sequencing project: providing services to taxonomists for standard genome sequencing and annotation.</title>
        <authorList>
            <consortium name="The Broad Institute Genomics Platform"/>
            <consortium name="The Broad Institute Genome Sequencing Center for Infectious Disease"/>
            <person name="Wu L."/>
            <person name="Ma J."/>
        </authorList>
    </citation>
    <scope>NUCLEOTIDE SEQUENCE [LARGE SCALE GENOMIC DNA]</scope>
    <source>
        <strain evidence="2">JCM 17804</strain>
    </source>
</reference>
<protein>
    <recommendedName>
        <fullName evidence="3">DUF3606 domain-containing protein</fullName>
    </recommendedName>
</protein>
<evidence type="ECO:0000313" key="2">
    <source>
        <dbReference type="Proteomes" id="UP001500975"/>
    </source>
</evidence>
<dbReference type="RefSeq" id="WP_345537987.1">
    <property type="nucleotide sequence ID" value="NZ_BAABGJ010000020.1"/>
</dbReference>
<evidence type="ECO:0000313" key="1">
    <source>
        <dbReference type="EMBL" id="GAA4341975.1"/>
    </source>
</evidence>
<accession>A0ABP8HNQ3</accession>
<dbReference type="Pfam" id="PF12244">
    <property type="entry name" value="DUF3606"/>
    <property type="match status" value="1"/>
</dbReference>
<proteinExistence type="predicted"/>
<gene>
    <name evidence="1" type="ORF">GCM10023165_23270</name>
</gene>
<dbReference type="Proteomes" id="UP001500975">
    <property type="component" value="Unassembled WGS sequence"/>
</dbReference>
<organism evidence="1 2">
    <name type="scientific">Variovorax defluvii</name>
    <dbReference type="NCBI Taxonomy" id="913761"/>
    <lineage>
        <taxon>Bacteria</taxon>
        <taxon>Pseudomonadati</taxon>
        <taxon>Pseudomonadota</taxon>
        <taxon>Betaproteobacteria</taxon>
        <taxon>Burkholderiales</taxon>
        <taxon>Comamonadaceae</taxon>
        <taxon>Variovorax</taxon>
    </lineage>
</organism>
<dbReference type="EMBL" id="BAABGJ010000020">
    <property type="protein sequence ID" value="GAA4341975.1"/>
    <property type="molecule type" value="Genomic_DNA"/>
</dbReference>
<evidence type="ECO:0008006" key="3">
    <source>
        <dbReference type="Google" id="ProtNLM"/>
    </source>
</evidence>
<sequence length="58" mass="6427">MPDDLSQRGPQDRSRINVSEIHELRYWTQTLGVSEAQLRAAVAAAGTSAEAVRRYLGK</sequence>
<keyword evidence="2" id="KW-1185">Reference proteome</keyword>